<keyword evidence="1" id="KW-1133">Transmembrane helix</keyword>
<gene>
    <name evidence="2" type="ORF">PXEA_LOCUS35078</name>
</gene>
<protein>
    <submittedName>
        <fullName evidence="2">Uncharacterized protein</fullName>
    </submittedName>
</protein>
<evidence type="ECO:0000256" key="1">
    <source>
        <dbReference type="SAM" id="Phobius"/>
    </source>
</evidence>
<dbReference type="Proteomes" id="UP000784294">
    <property type="component" value="Unassembled WGS sequence"/>
</dbReference>
<organism evidence="2 3">
    <name type="scientific">Protopolystoma xenopodis</name>
    <dbReference type="NCBI Taxonomy" id="117903"/>
    <lineage>
        <taxon>Eukaryota</taxon>
        <taxon>Metazoa</taxon>
        <taxon>Spiralia</taxon>
        <taxon>Lophotrochozoa</taxon>
        <taxon>Platyhelminthes</taxon>
        <taxon>Monogenea</taxon>
        <taxon>Polyopisthocotylea</taxon>
        <taxon>Polystomatidea</taxon>
        <taxon>Polystomatidae</taxon>
        <taxon>Protopolystoma</taxon>
    </lineage>
</organism>
<keyword evidence="1" id="KW-0812">Transmembrane</keyword>
<feature type="transmembrane region" description="Helical" evidence="1">
    <location>
        <begin position="120"/>
        <end position="140"/>
    </location>
</feature>
<evidence type="ECO:0000313" key="2">
    <source>
        <dbReference type="EMBL" id="VEL41638.1"/>
    </source>
</evidence>
<reference evidence="2" key="1">
    <citation type="submission" date="2018-11" db="EMBL/GenBank/DDBJ databases">
        <authorList>
            <consortium name="Pathogen Informatics"/>
        </authorList>
    </citation>
    <scope>NUCLEOTIDE SEQUENCE</scope>
</reference>
<sequence>MSERHCLTIGTDNDNTSILMIKANEKAYGARFGLHISLSFGKQECSEKRASEGTNHWTRDTGAATRSVFNKPCPLLEVSITQNNLSQRLFCSTSRLVGWIGGNLAGWQMGWFAGWVGRRLICRMLFVWIFGWLFGGWASWKNGLSVSWMIDSLACWLVAWMHKWLNISLAIGLEC</sequence>
<keyword evidence="1" id="KW-0472">Membrane</keyword>
<dbReference type="EMBL" id="CAAALY010270262">
    <property type="protein sequence ID" value="VEL41638.1"/>
    <property type="molecule type" value="Genomic_DNA"/>
</dbReference>
<keyword evidence="3" id="KW-1185">Reference proteome</keyword>
<accession>A0A3S5CR91</accession>
<comment type="caution">
    <text evidence="2">The sequence shown here is derived from an EMBL/GenBank/DDBJ whole genome shotgun (WGS) entry which is preliminary data.</text>
</comment>
<evidence type="ECO:0000313" key="3">
    <source>
        <dbReference type="Proteomes" id="UP000784294"/>
    </source>
</evidence>
<name>A0A3S5CR91_9PLAT</name>
<proteinExistence type="predicted"/>
<dbReference type="AlphaFoldDB" id="A0A3S5CR91"/>